<protein>
    <submittedName>
        <fullName evidence="1">Uncharacterized protein</fullName>
    </submittedName>
</protein>
<reference evidence="1" key="2">
    <citation type="journal article" date="2015" name="Fish Shellfish Immunol.">
        <title>Early steps in the European eel (Anguilla anguilla)-Vibrio vulnificus interaction in the gills: Role of the RtxA13 toxin.</title>
        <authorList>
            <person name="Callol A."/>
            <person name="Pajuelo D."/>
            <person name="Ebbesson L."/>
            <person name="Teles M."/>
            <person name="MacKenzie S."/>
            <person name="Amaro C."/>
        </authorList>
    </citation>
    <scope>NUCLEOTIDE SEQUENCE</scope>
</reference>
<organism evidence="1">
    <name type="scientific">Anguilla anguilla</name>
    <name type="common">European freshwater eel</name>
    <name type="synonym">Muraena anguilla</name>
    <dbReference type="NCBI Taxonomy" id="7936"/>
    <lineage>
        <taxon>Eukaryota</taxon>
        <taxon>Metazoa</taxon>
        <taxon>Chordata</taxon>
        <taxon>Craniata</taxon>
        <taxon>Vertebrata</taxon>
        <taxon>Euteleostomi</taxon>
        <taxon>Actinopterygii</taxon>
        <taxon>Neopterygii</taxon>
        <taxon>Teleostei</taxon>
        <taxon>Anguilliformes</taxon>
        <taxon>Anguillidae</taxon>
        <taxon>Anguilla</taxon>
    </lineage>
</organism>
<sequence length="27" mass="3113">MVRRKEVILLNGITSDCGFKLESKHHT</sequence>
<dbReference type="EMBL" id="GBXM01034466">
    <property type="protein sequence ID" value="JAH74111.1"/>
    <property type="molecule type" value="Transcribed_RNA"/>
</dbReference>
<evidence type="ECO:0000313" key="1">
    <source>
        <dbReference type="EMBL" id="JAH74111.1"/>
    </source>
</evidence>
<accession>A0A0E9V7X7</accession>
<proteinExistence type="predicted"/>
<reference evidence="1" key="1">
    <citation type="submission" date="2014-11" db="EMBL/GenBank/DDBJ databases">
        <authorList>
            <person name="Amaro Gonzalez C."/>
        </authorList>
    </citation>
    <scope>NUCLEOTIDE SEQUENCE</scope>
</reference>
<dbReference type="AlphaFoldDB" id="A0A0E9V7X7"/>
<name>A0A0E9V7X7_ANGAN</name>